<feature type="transmembrane region" description="Helical" evidence="8">
    <location>
        <begin position="277"/>
        <end position="298"/>
    </location>
</feature>
<dbReference type="Gene3D" id="1.10.3720.10">
    <property type="entry name" value="MetI-like"/>
    <property type="match status" value="2"/>
</dbReference>
<dbReference type="PROSITE" id="PS50928">
    <property type="entry name" value="ABC_TM1"/>
    <property type="match status" value="2"/>
</dbReference>
<evidence type="ECO:0000256" key="6">
    <source>
        <dbReference type="ARBA" id="ARBA00022989"/>
    </source>
</evidence>
<organism evidence="10 11">
    <name type="scientific">Tistrella mobilis (strain KA081020-065)</name>
    <dbReference type="NCBI Taxonomy" id="1110502"/>
    <lineage>
        <taxon>Bacteria</taxon>
        <taxon>Pseudomonadati</taxon>
        <taxon>Pseudomonadota</taxon>
        <taxon>Alphaproteobacteria</taxon>
        <taxon>Geminicoccales</taxon>
        <taxon>Geminicoccaceae</taxon>
        <taxon>Tistrella</taxon>
    </lineage>
</organism>
<dbReference type="SUPFAM" id="SSF161098">
    <property type="entry name" value="MetI-like"/>
    <property type="match status" value="2"/>
</dbReference>
<keyword evidence="7 8" id="KW-0472">Membrane</keyword>
<evidence type="ECO:0000256" key="7">
    <source>
        <dbReference type="ARBA" id="ARBA00023136"/>
    </source>
</evidence>
<dbReference type="RefSeq" id="WP_014746420.1">
    <property type="nucleotide sequence ID" value="NC_017956.1"/>
</dbReference>
<dbReference type="AlphaFoldDB" id="I3TPQ5"/>
<feature type="transmembrane region" description="Helical" evidence="8">
    <location>
        <begin position="218"/>
        <end position="241"/>
    </location>
</feature>
<feature type="domain" description="ABC transmembrane type-1" evidence="9">
    <location>
        <begin position="38"/>
        <end position="244"/>
    </location>
</feature>
<dbReference type="PANTHER" id="PTHR43357">
    <property type="entry name" value="INNER MEMBRANE ABC TRANSPORTER PERMEASE PROTEIN YDCV"/>
    <property type="match status" value="1"/>
</dbReference>
<dbReference type="CDD" id="cd06261">
    <property type="entry name" value="TM_PBP2"/>
    <property type="match status" value="1"/>
</dbReference>
<keyword evidence="11" id="KW-1185">Reference proteome</keyword>
<keyword evidence="6 8" id="KW-1133">Transmembrane helix</keyword>
<evidence type="ECO:0000256" key="8">
    <source>
        <dbReference type="RuleBase" id="RU363032"/>
    </source>
</evidence>
<feature type="domain" description="ABC transmembrane type-1" evidence="9">
    <location>
        <begin position="329"/>
        <end position="522"/>
    </location>
</feature>
<dbReference type="InterPro" id="IPR035906">
    <property type="entry name" value="MetI-like_sf"/>
</dbReference>
<dbReference type="GO" id="GO:0005886">
    <property type="term" value="C:plasma membrane"/>
    <property type="evidence" value="ECO:0007669"/>
    <property type="project" value="UniProtKB-SubCell"/>
</dbReference>
<protein>
    <submittedName>
        <fullName evidence="10">Iron(III) transport system permease protein</fullName>
    </submittedName>
</protein>
<evidence type="ECO:0000313" key="10">
    <source>
        <dbReference type="EMBL" id="AFK54743.1"/>
    </source>
</evidence>
<dbReference type="KEGG" id="tmo:TMO_2905"/>
<keyword evidence="5 8" id="KW-0812">Transmembrane</keyword>
<feature type="transmembrane region" description="Helical" evidence="8">
    <location>
        <begin position="394"/>
        <end position="411"/>
    </location>
</feature>
<dbReference type="EMBL" id="CP003236">
    <property type="protein sequence ID" value="AFK54743.1"/>
    <property type="molecule type" value="Genomic_DNA"/>
</dbReference>
<dbReference type="Pfam" id="PF00528">
    <property type="entry name" value="BPD_transp_1"/>
    <property type="match status" value="1"/>
</dbReference>
<evidence type="ECO:0000256" key="4">
    <source>
        <dbReference type="ARBA" id="ARBA00022519"/>
    </source>
</evidence>
<keyword evidence="4" id="KW-0997">Cell inner membrane</keyword>
<feature type="transmembrane region" description="Helical" evidence="8">
    <location>
        <begin position="121"/>
        <end position="143"/>
    </location>
</feature>
<dbReference type="eggNOG" id="COG1178">
    <property type="taxonomic scope" value="Bacteria"/>
</dbReference>
<accession>I3TPQ5</accession>
<dbReference type="PANTHER" id="PTHR43357:SF3">
    <property type="entry name" value="FE(3+)-TRANSPORT SYSTEM PERMEASE PROTEIN FBPB 2"/>
    <property type="match status" value="1"/>
</dbReference>
<feature type="transmembrane region" description="Helical" evidence="8">
    <location>
        <begin position="43"/>
        <end position="62"/>
    </location>
</feature>
<gene>
    <name evidence="10" type="ordered locus">TMO_2905</name>
</gene>
<dbReference type="Proteomes" id="UP000005258">
    <property type="component" value="Chromosome"/>
</dbReference>
<evidence type="ECO:0000313" key="11">
    <source>
        <dbReference type="Proteomes" id="UP000005258"/>
    </source>
</evidence>
<evidence type="ECO:0000256" key="3">
    <source>
        <dbReference type="ARBA" id="ARBA00022475"/>
    </source>
</evidence>
<evidence type="ECO:0000256" key="2">
    <source>
        <dbReference type="ARBA" id="ARBA00022448"/>
    </source>
</evidence>
<feature type="transmembrane region" description="Helical" evidence="8">
    <location>
        <begin position="74"/>
        <end position="93"/>
    </location>
</feature>
<keyword evidence="3" id="KW-1003">Cell membrane</keyword>
<comment type="similarity">
    <text evidence="8">Belongs to the binding-protein-dependent transport system permease family.</text>
</comment>
<dbReference type="STRING" id="1110502.TMO_2905"/>
<reference evidence="10 11" key="1">
    <citation type="journal article" date="2012" name="J. Am. Chem. Soc.">
        <title>Bacterial biosynthesis and maturation of the didemnin anti-cancer agents.</title>
        <authorList>
            <person name="Xu Y."/>
            <person name="Kersten R.D."/>
            <person name="Nam S.J."/>
            <person name="Lu L."/>
            <person name="Al-Suwailem A.M."/>
            <person name="Zheng H."/>
            <person name="Fenical W."/>
            <person name="Dorrestein P.C."/>
            <person name="Moore B.S."/>
            <person name="Qian P.Y."/>
        </authorList>
    </citation>
    <scope>NUCLEOTIDE SEQUENCE [LARGE SCALE GENOMIC DNA]</scope>
    <source>
        <strain evidence="10 11">KA081020-065</strain>
    </source>
</reference>
<feature type="transmembrane region" description="Helical" evidence="8">
    <location>
        <begin position="501"/>
        <end position="523"/>
    </location>
</feature>
<feature type="transmembrane region" description="Helical" evidence="8">
    <location>
        <begin position="176"/>
        <end position="198"/>
    </location>
</feature>
<evidence type="ECO:0000256" key="1">
    <source>
        <dbReference type="ARBA" id="ARBA00004429"/>
    </source>
</evidence>
<proteinExistence type="inferred from homology"/>
<dbReference type="InterPro" id="IPR000515">
    <property type="entry name" value="MetI-like"/>
</dbReference>
<keyword evidence="2 8" id="KW-0813">Transport</keyword>
<feature type="transmembrane region" description="Helical" evidence="8">
    <location>
        <begin position="367"/>
        <end position="388"/>
    </location>
</feature>
<dbReference type="GO" id="GO:0055085">
    <property type="term" value="P:transmembrane transport"/>
    <property type="evidence" value="ECO:0007669"/>
    <property type="project" value="InterPro"/>
</dbReference>
<sequence length="540" mass="53196">MAAALLLAGLPLGFIAVEAVAGGLGLGLLGDGRVLQAGLNTLVTAVASTVAALVLGGGTALLAGLTDLPGRRGFAALALLPMLIPSQIAALAWGRAFDPAGPLARVLGLGGFGPNPLESAWGVWLVMGVEHMPIAFLAVIGAVTRIPAEPAEAARVAGAGPAAALAVAARPLVAPAFAAAAALSLVSAAGNFGVPALLGIPGDYPVLSTLIYQRLSGFGPAALGEAAALAGLLGLGTLGLLRLQSLMAGRAARVADGGRLVPRLPLGRRRRQIAGPAWMLMIALSLLPLAALVVASLVPAPGVPLTAATASLDGYRAALDLRHGAGSAVITSAWLALVTALVSVAVALPLGLLAARGAPAARLAAGGFDLALALPGTVFAIGVILAFLPPLPGIGLTLYGTPAILLAAYLGRFPGLVLAPVRAAAERLDPAPEQAARLAGAGFPARIRVGAWPALAGPAAGGALLVLLTAFNELTLSALLWSRGAETVGVAIYARQAEGDSAGAAALSVVALAAALGLAGLAFRMIARLPGLESAFGDRP</sequence>
<evidence type="ECO:0000256" key="5">
    <source>
        <dbReference type="ARBA" id="ARBA00022692"/>
    </source>
</evidence>
<dbReference type="HOGENOM" id="CLU_021838_2_1_5"/>
<feature type="transmembrane region" description="Helical" evidence="8">
    <location>
        <begin position="455"/>
        <end position="481"/>
    </location>
</feature>
<comment type="subcellular location">
    <subcellularLocation>
        <location evidence="1">Cell inner membrane</location>
        <topology evidence="1">Multi-pass membrane protein</topology>
    </subcellularLocation>
    <subcellularLocation>
        <location evidence="8">Cell membrane</location>
        <topology evidence="8">Multi-pass membrane protein</topology>
    </subcellularLocation>
</comment>
<name>I3TPQ5_TISMK</name>
<evidence type="ECO:0000259" key="9">
    <source>
        <dbReference type="PROSITE" id="PS50928"/>
    </source>
</evidence>
<feature type="transmembrane region" description="Helical" evidence="8">
    <location>
        <begin position="333"/>
        <end position="355"/>
    </location>
</feature>